<protein>
    <submittedName>
        <fullName evidence="2">Uncharacterized protein</fullName>
    </submittedName>
</protein>
<dbReference type="Proteomes" id="UP000016800">
    <property type="component" value="Chromosome II"/>
</dbReference>
<feature type="region of interest" description="Disordered" evidence="1">
    <location>
        <begin position="48"/>
        <end position="124"/>
    </location>
</feature>
<feature type="region of interest" description="Disordered" evidence="1">
    <location>
        <begin position="1"/>
        <end position="30"/>
    </location>
</feature>
<sequence>MSNPHYIRVPREGNPSPNIVHQSTTYSEQTNAWLRENHKDMPWNIIDSIVTSSSNTSEPNPNTNASQNPATQGSAKQASSQPHMPHYFVHQRPTQSPQRSSRHGHDLTRSPELERQQKRHKLHG</sequence>
<dbReference type="EMBL" id="HF679024">
    <property type="protein sequence ID" value="CCT63657.1"/>
    <property type="molecule type" value="Genomic_DNA"/>
</dbReference>
<feature type="compositionally biased region" description="Polar residues" evidence="1">
    <location>
        <begin position="65"/>
        <end position="82"/>
    </location>
</feature>
<dbReference type="AlphaFoldDB" id="S0DQH5"/>
<dbReference type="VEuPathDB" id="FungiDB:FFUJ_05192"/>
<feature type="compositionally biased region" description="Low complexity" evidence="1">
    <location>
        <begin position="51"/>
        <end position="64"/>
    </location>
</feature>
<keyword evidence="3" id="KW-1185">Reference proteome</keyword>
<dbReference type="HOGENOM" id="CLU_2004119_0_0_1"/>
<evidence type="ECO:0000256" key="1">
    <source>
        <dbReference type="SAM" id="MobiDB-lite"/>
    </source>
</evidence>
<organism evidence="2 3">
    <name type="scientific">Gibberella fujikuroi (strain CBS 195.34 / IMI 58289 / NRRL A-6831)</name>
    <name type="common">Bakanae and foot rot disease fungus</name>
    <name type="synonym">Fusarium fujikuroi</name>
    <dbReference type="NCBI Taxonomy" id="1279085"/>
    <lineage>
        <taxon>Eukaryota</taxon>
        <taxon>Fungi</taxon>
        <taxon>Dikarya</taxon>
        <taxon>Ascomycota</taxon>
        <taxon>Pezizomycotina</taxon>
        <taxon>Sordariomycetes</taxon>
        <taxon>Hypocreomycetidae</taxon>
        <taxon>Hypocreales</taxon>
        <taxon>Nectriaceae</taxon>
        <taxon>Fusarium</taxon>
        <taxon>Fusarium fujikuroi species complex</taxon>
    </lineage>
</organism>
<dbReference type="RefSeq" id="XP_023425738.1">
    <property type="nucleotide sequence ID" value="XM_023571432.1"/>
</dbReference>
<evidence type="ECO:0000313" key="2">
    <source>
        <dbReference type="EMBL" id="CCT63657.1"/>
    </source>
</evidence>
<proteinExistence type="predicted"/>
<gene>
    <name evidence="2" type="ORF">FFUJ_05192</name>
</gene>
<dbReference type="GeneID" id="35398673"/>
<evidence type="ECO:0000313" key="3">
    <source>
        <dbReference type="Proteomes" id="UP000016800"/>
    </source>
</evidence>
<accession>S0DQH5</accession>
<name>S0DQH5_GIBF5</name>
<reference evidence="2 3" key="1">
    <citation type="journal article" date="2013" name="PLoS Pathog.">
        <title>Deciphering the cryptic genome: genome-wide analyses of the rice pathogen Fusarium fujikuroi reveal complex regulation of secondary metabolism and novel metabolites.</title>
        <authorList>
            <person name="Wiemann P."/>
            <person name="Sieber C.M."/>
            <person name="von Bargen K.W."/>
            <person name="Studt L."/>
            <person name="Niehaus E.M."/>
            <person name="Espino J.J."/>
            <person name="Huss K."/>
            <person name="Michielse C.B."/>
            <person name="Albermann S."/>
            <person name="Wagner D."/>
            <person name="Bergner S.V."/>
            <person name="Connolly L.R."/>
            <person name="Fischer A."/>
            <person name="Reuter G."/>
            <person name="Kleigrewe K."/>
            <person name="Bald T."/>
            <person name="Wingfield B.D."/>
            <person name="Ophir R."/>
            <person name="Freeman S."/>
            <person name="Hippler M."/>
            <person name="Smith K.M."/>
            <person name="Brown D.W."/>
            <person name="Proctor R.H."/>
            <person name="Munsterkotter M."/>
            <person name="Freitag M."/>
            <person name="Humpf H.U."/>
            <person name="Guldener U."/>
            <person name="Tudzynski B."/>
        </authorList>
    </citation>
    <scope>NUCLEOTIDE SEQUENCE [LARGE SCALE GENOMIC DNA]</scope>
    <source>
        <strain evidence="3">CBS 195.34 / IMI 58289 / NRRL A-6831</strain>
    </source>
</reference>
<feature type="compositionally biased region" description="Polar residues" evidence="1">
    <location>
        <begin position="15"/>
        <end position="30"/>
    </location>
</feature>
<feature type="compositionally biased region" description="Basic and acidic residues" evidence="1">
    <location>
        <begin position="103"/>
        <end position="116"/>
    </location>
</feature>